<evidence type="ECO:0000313" key="2">
    <source>
        <dbReference type="Proteomes" id="UP000008068"/>
    </source>
</evidence>
<dbReference type="FunCoup" id="G0MH36">
    <property type="interactions" value="1221"/>
</dbReference>
<accession>G0MH36</accession>
<gene>
    <name evidence="1" type="ORF">CAEBREN_20360</name>
</gene>
<dbReference type="HOGENOM" id="CLU_1012788_0_0_1"/>
<protein>
    <submittedName>
        <fullName evidence="1">Uncharacterized protein</fullName>
    </submittedName>
</protein>
<dbReference type="AlphaFoldDB" id="G0MH36"/>
<dbReference type="OrthoDB" id="5772845at2759"/>
<dbReference type="Proteomes" id="UP000008068">
    <property type="component" value="Unassembled WGS sequence"/>
</dbReference>
<keyword evidence="2" id="KW-1185">Reference proteome</keyword>
<organism evidence="2">
    <name type="scientific">Caenorhabditis brenneri</name>
    <name type="common">Nematode worm</name>
    <dbReference type="NCBI Taxonomy" id="135651"/>
    <lineage>
        <taxon>Eukaryota</taxon>
        <taxon>Metazoa</taxon>
        <taxon>Ecdysozoa</taxon>
        <taxon>Nematoda</taxon>
        <taxon>Chromadorea</taxon>
        <taxon>Rhabditida</taxon>
        <taxon>Rhabditina</taxon>
        <taxon>Rhabditomorpha</taxon>
        <taxon>Rhabditoidea</taxon>
        <taxon>Rhabditidae</taxon>
        <taxon>Peloderinae</taxon>
        <taxon>Caenorhabditis</taxon>
    </lineage>
</organism>
<sequence length="281" mass="32113">MNRGLTPPQELISFLINSAVGLTATSRQQFDTVFRDAKPGEPDTLVCLCIKWLFKNGDFSEFHEDIARLVRGRNLASYSDGRLMHCPELIKLVFENAVNRTRKTKFAIGKDEFSICAGRTVLLKVPFTSDMDEPATVLAEFTQVLYSFSKYDIEYAFEGNYGIGRNMDLTQSHIKLLSKLTPDLFAEKGKPRVKRERNGRLQVRMTRISQGESGIYYNAILDLFRPLRATIIVQGEFPLCKQKVSYLEILEHTLANPGVHLRDKNATLTWMGISRQRRRVE</sequence>
<dbReference type="InParanoid" id="G0MH36"/>
<dbReference type="EMBL" id="GL379794">
    <property type="protein sequence ID" value="EGT58128.1"/>
    <property type="molecule type" value="Genomic_DNA"/>
</dbReference>
<proteinExistence type="predicted"/>
<evidence type="ECO:0000313" key="1">
    <source>
        <dbReference type="EMBL" id="EGT58128.1"/>
    </source>
</evidence>
<name>G0MH36_CAEBE</name>
<dbReference type="eggNOG" id="ENOG502TGRF">
    <property type="taxonomic scope" value="Eukaryota"/>
</dbReference>
<reference evidence="2" key="1">
    <citation type="submission" date="2011-07" db="EMBL/GenBank/DDBJ databases">
        <authorList>
            <consortium name="Caenorhabditis brenneri Sequencing and Analysis Consortium"/>
            <person name="Wilson R.K."/>
        </authorList>
    </citation>
    <scope>NUCLEOTIDE SEQUENCE [LARGE SCALE GENOMIC DNA]</scope>
    <source>
        <strain evidence="2">PB2801</strain>
    </source>
</reference>